<feature type="chain" id="PRO_5011311773" evidence="1">
    <location>
        <begin position="31"/>
        <end position="115"/>
    </location>
</feature>
<name>A0A243RDT9_9ACTN</name>
<dbReference type="Proteomes" id="UP000194761">
    <property type="component" value="Unassembled WGS sequence"/>
</dbReference>
<accession>A0A243RDT9</accession>
<evidence type="ECO:0000313" key="2">
    <source>
        <dbReference type="EMBL" id="OUC92886.1"/>
    </source>
</evidence>
<protein>
    <submittedName>
        <fullName evidence="2">Uncharacterized protein</fullName>
    </submittedName>
</protein>
<keyword evidence="3" id="KW-1185">Reference proteome</keyword>
<dbReference type="InterPro" id="IPR006311">
    <property type="entry name" value="TAT_signal"/>
</dbReference>
<gene>
    <name evidence="2" type="ORF">CA984_28410</name>
</gene>
<proteinExistence type="predicted"/>
<evidence type="ECO:0000256" key="1">
    <source>
        <dbReference type="SAM" id="SignalP"/>
    </source>
</evidence>
<dbReference type="EMBL" id="NGFP01000157">
    <property type="protein sequence ID" value="OUC92886.1"/>
    <property type="molecule type" value="Genomic_DNA"/>
</dbReference>
<feature type="signal peptide" evidence="1">
    <location>
        <begin position="1"/>
        <end position="30"/>
    </location>
</feature>
<dbReference type="RefSeq" id="WP_086576600.1">
    <property type="nucleotide sequence ID" value="NZ_NGFP01000157.1"/>
</dbReference>
<organism evidence="2 3">
    <name type="scientific">Streptosporangium minutum</name>
    <dbReference type="NCBI Taxonomy" id="569862"/>
    <lineage>
        <taxon>Bacteria</taxon>
        <taxon>Bacillati</taxon>
        <taxon>Actinomycetota</taxon>
        <taxon>Actinomycetes</taxon>
        <taxon>Streptosporangiales</taxon>
        <taxon>Streptosporangiaceae</taxon>
        <taxon>Streptosporangium</taxon>
    </lineage>
</organism>
<sequence>MDSKRRLTLVGSALLAASALGAATISTASAAPAPARAVVAHVPHGPAAGADPTMGPESGDKPEAYWKAYRKGYNDAGEDCDMGKSFSYDASADWDRKGWVDGYNAGHAQFCEKSG</sequence>
<evidence type="ECO:0000313" key="3">
    <source>
        <dbReference type="Proteomes" id="UP000194761"/>
    </source>
</evidence>
<comment type="caution">
    <text evidence="2">The sequence shown here is derived from an EMBL/GenBank/DDBJ whole genome shotgun (WGS) entry which is preliminary data.</text>
</comment>
<dbReference type="AlphaFoldDB" id="A0A243RDT9"/>
<reference evidence="2 3" key="1">
    <citation type="submission" date="2017-05" db="EMBL/GenBank/DDBJ databases">
        <title>Biotechnological potential of actinobacteria isolated from South African environments.</title>
        <authorList>
            <person name="Le Roes-Hill M."/>
            <person name="Prins A."/>
            <person name="Durrell K.A."/>
        </authorList>
    </citation>
    <scope>NUCLEOTIDE SEQUENCE [LARGE SCALE GENOMIC DNA]</scope>
    <source>
        <strain evidence="2">M26</strain>
    </source>
</reference>
<dbReference type="PROSITE" id="PS51318">
    <property type="entry name" value="TAT"/>
    <property type="match status" value="1"/>
</dbReference>
<keyword evidence="1" id="KW-0732">Signal</keyword>